<evidence type="ECO:0000313" key="3">
    <source>
        <dbReference type="EMBL" id="PIL28504.1"/>
    </source>
</evidence>
<keyword evidence="2" id="KW-0472">Membrane</keyword>
<evidence type="ECO:0000256" key="2">
    <source>
        <dbReference type="SAM" id="Phobius"/>
    </source>
</evidence>
<dbReference type="Proteomes" id="UP000230002">
    <property type="component" value="Unassembled WGS sequence"/>
</dbReference>
<protein>
    <submittedName>
        <fullName evidence="3">Uncharacterized protein</fullName>
    </submittedName>
</protein>
<keyword evidence="2" id="KW-0812">Transmembrane</keyword>
<keyword evidence="4" id="KW-1185">Reference proteome</keyword>
<feature type="compositionally biased region" description="Low complexity" evidence="1">
    <location>
        <begin position="165"/>
        <end position="183"/>
    </location>
</feature>
<keyword evidence="2" id="KW-1133">Transmembrane helix</keyword>
<feature type="compositionally biased region" description="Pro residues" evidence="1">
    <location>
        <begin position="103"/>
        <end position="113"/>
    </location>
</feature>
<feature type="compositionally biased region" description="Basic and acidic residues" evidence="1">
    <location>
        <begin position="41"/>
        <end position="58"/>
    </location>
</feature>
<comment type="caution">
    <text evidence="3">The sequence shown here is derived from an EMBL/GenBank/DDBJ whole genome shotgun (WGS) entry which is preliminary data.</text>
</comment>
<feature type="compositionally biased region" description="Polar residues" evidence="1">
    <location>
        <begin position="126"/>
        <end position="136"/>
    </location>
</feature>
<gene>
    <name evidence="3" type="ORF">GSI_08542</name>
</gene>
<feature type="compositionally biased region" description="Low complexity" evidence="1">
    <location>
        <begin position="266"/>
        <end position="276"/>
    </location>
</feature>
<reference evidence="3 4" key="1">
    <citation type="journal article" date="2015" name="Sci. Rep.">
        <title>Chromosome-level genome map provides insights into diverse defense mechanisms in the medicinal fungus Ganoderma sinense.</title>
        <authorList>
            <person name="Zhu Y."/>
            <person name="Xu J."/>
            <person name="Sun C."/>
            <person name="Zhou S."/>
            <person name="Xu H."/>
            <person name="Nelson D.R."/>
            <person name="Qian J."/>
            <person name="Song J."/>
            <person name="Luo H."/>
            <person name="Xiang L."/>
            <person name="Li Y."/>
            <person name="Xu Z."/>
            <person name="Ji A."/>
            <person name="Wang L."/>
            <person name="Lu S."/>
            <person name="Hayward A."/>
            <person name="Sun W."/>
            <person name="Li X."/>
            <person name="Schwartz D.C."/>
            <person name="Wang Y."/>
            <person name="Chen S."/>
        </authorList>
    </citation>
    <scope>NUCLEOTIDE SEQUENCE [LARGE SCALE GENOMIC DNA]</scope>
    <source>
        <strain evidence="3 4">ZZ0214-1</strain>
    </source>
</reference>
<dbReference type="AlphaFoldDB" id="A0A2G8S445"/>
<evidence type="ECO:0000256" key="1">
    <source>
        <dbReference type="SAM" id="MobiDB-lite"/>
    </source>
</evidence>
<feature type="region of interest" description="Disordered" evidence="1">
    <location>
        <begin position="39"/>
        <end position="356"/>
    </location>
</feature>
<evidence type="ECO:0000313" key="4">
    <source>
        <dbReference type="Proteomes" id="UP000230002"/>
    </source>
</evidence>
<proteinExistence type="predicted"/>
<dbReference type="EMBL" id="AYKW01000023">
    <property type="protein sequence ID" value="PIL28504.1"/>
    <property type="molecule type" value="Genomic_DNA"/>
</dbReference>
<feature type="compositionally biased region" description="Basic and acidic residues" evidence="1">
    <location>
        <begin position="344"/>
        <end position="356"/>
    </location>
</feature>
<feature type="compositionally biased region" description="Low complexity" evidence="1">
    <location>
        <begin position="303"/>
        <end position="316"/>
    </location>
</feature>
<accession>A0A2G8S445</accession>
<dbReference type="OrthoDB" id="10661741at2759"/>
<name>A0A2G8S445_9APHY</name>
<sequence length="356" mass="38045">MVTIALKSEVLFAIIGVGSVFVIVCVAAAICYTCQRRNRRSKGESRGKKGDITEELPARTHSKRNARTKAEEGVPKEAVPPMEEETKIEASAPPFRVVQLPPGGLPPPSPPFAQPRFSQSARLDPQLSQQTFSTFESFYRAQGETSSSVPPSPHSPSGAWPSQPTARRTSTRAAARLTNATLADIALPPTPTKLAMTGTWTGAPQEPNHASLRTSSSSPPQRVRTRRPMADIIPPPAAGSPRSQTFQTGEVPRSPRPPNPAAVRGRPSASSALASRPRSRSVGSSTVPPPGHRELRRVGTKQVPPVARSRSAVSRSLDGGSRPVGGQPSRPLPASTSRAPRRPHTAEDQARSYFDD</sequence>
<feature type="compositionally biased region" description="Polar residues" evidence="1">
    <location>
        <begin position="211"/>
        <end position="220"/>
    </location>
</feature>
<organism evidence="3 4">
    <name type="scientific">Ganoderma sinense ZZ0214-1</name>
    <dbReference type="NCBI Taxonomy" id="1077348"/>
    <lineage>
        <taxon>Eukaryota</taxon>
        <taxon>Fungi</taxon>
        <taxon>Dikarya</taxon>
        <taxon>Basidiomycota</taxon>
        <taxon>Agaricomycotina</taxon>
        <taxon>Agaricomycetes</taxon>
        <taxon>Polyporales</taxon>
        <taxon>Polyporaceae</taxon>
        <taxon>Ganoderma</taxon>
    </lineage>
</organism>
<feature type="transmembrane region" description="Helical" evidence="2">
    <location>
        <begin position="12"/>
        <end position="32"/>
    </location>
</feature>